<evidence type="ECO:0000313" key="2">
    <source>
        <dbReference type="Proteomes" id="UP000064967"/>
    </source>
</evidence>
<proteinExistence type="predicted"/>
<gene>
    <name evidence="1" type="ORF">AKJ09_11024</name>
</gene>
<dbReference type="KEGG" id="llu:AKJ09_11024"/>
<dbReference type="EMBL" id="CP012333">
    <property type="protein sequence ID" value="AKV04361.1"/>
    <property type="molecule type" value="Genomic_DNA"/>
</dbReference>
<protein>
    <submittedName>
        <fullName evidence="1">Uncharacterized protein</fullName>
    </submittedName>
</protein>
<dbReference type="AlphaFoldDB" id="A0A0K1QF15"/>
<sequence length="69" mass="8117">MRQARLNTLRNFFDERFLAPHRQSNVGLRFDGHGFSYDSYRHGLQLLGAAYAERSFINDAAHFSEHHHE</sequence>
<evidence type="ECO:0000313" key="1">
    <source>
        <dbReference type="EMBL" id="AKV04361.1"/>
    </source>
</evidence>
<dbReference type="Proteomes" id="UP000064967">
    <property type="component" value="Chromosome"/>
</dbReference>
<reference evidence="1 2" key="1">
    <citation type="submission" date="2015-08" db="EMBL/GenBank/DDBJ databases">
        <authorList>
            <person name="Babu N.S."/>
            <person name="Beckwith C.J."/>
            <person name="Beseler K.G."/>
            <person name="Brison A."/>
            <person name="Carone J.V."/>
            <person name="Caskin T.P."/>
            <person name="Diamond M."/>
            <person name="Durham M.E."/>
            <person name="Foxe J.M."/>
            <person name="Go M."/>
            <person name="Henderson B.A."/>
            <person name="Jones I.B."/>
            <person name="McGettigan J.A."/>
            <person name="Micheletti S.J."/>
            <person name="Nasrallah M.E."/>
            <person name="Ortiz D."/>
            <person name="Piller C.R."/>
            <person name="Privatt S.R."/>
            <person name="Schneider S.L."/>
            <person name="Sharp S."/>
            <person name="Smith T.C."/>
            <person name="Stanton J.D."/>
            <person name="Ullery H.E."/>
            <person name="Wilson R.J."/>
            <person name="Serrano M.G."/>
            <person name="Buck G."/>
            <person name="Lee V."/>
            <person name="Wang Y."/>
            <person name="Carvalho R."/>
            <person name="Voegtly L."/>
            <person name="Shi R."/>
            <person name="Duckworth R."/>
            <person name="Johnson A."/>
            <person name="Loviza R."/>
            <person name="Walstead R."/>
            <person name="Shah Z."/>
            <person name="Kiflezghi M."/>
            <person name="Wade K."/>
            <person name="Ball S.L."/>
            <person name="Bradley K.W."/>
            <person name="Asai D.J."/>
            <person name="Bowman C.A."/>
            <person name="Russell D.A."/>
            <person name="Pope W.H."/>
            <person name="Jacobs-Sera D."/>
            <person name="Hendrix R.W."/>
            <person name="Hatfull G.F."/>
        </authorList>
    </citation>
    <scope>NUCLEOTIDE SEQUENCE [LARGE SCALE GENOMIC DNA]</scope>
    <source>
        <strain evidence="1 2">DSM 27648</strain>
    </source>
</reference>
<keyword evidence="2" id="KW-1185">Reference proteome</keyword>
<name>A0A0K1QF15_9BACT</name>
<organism evidence="1 2">
    <name type="scientific">Labilithrix luteola</name>
    <dbReference type="NCBI Taxonomy" id="1391654"/>
    <lineage>
        <taxon>Bacteria</taxon>
        <taxon>Pseudomonadati</taxon>
        <taxon>Myxococcota</taxon>
        <taxon>Polyangia</taxon>
        <taxon>Polyangiales</taxon>
        <taxon>Labilitrichaceae</taxon>
        <taxon>Labilithrix</taxon>
    </lineage>
</organism>
<accession>A0A0K1QF15</accession>